<dbReference type="Proteomes" id="UP000216339">
    <property type="component" value="Unassembled WGS sequence"/>
</dbReference>
<sequence length="222" mass="24200">MSPIGPTNIELAEALDQMAEVLVRQGEPNPYRVQAYLQAAAMVRDLEEPVARLYGEGGRDALMSLPGIGVSLAHHIAQYVETGRIGLRDRLLRADDPATLLATLPGVSERLARRLVDELGIESLAELERAAHDGRLQDLEGIGPRTTEAIRLQLNSILNRSARRRARRLRRQVAQLAAVQRRAEVAAEQATEAQAEAAEPTPDAPEERPVATIYSLFPPAAA</sequence>
<accession>A0A271J2A5</accession>
<evidence type="ECO:0000256" key="3">
    <source>
        <dbReference type="SAM" id="MobiDB-lite"/>
    </source>
</evidence>
<dbReference type="Gene3D" id="1.10.150.20">
    <property type="entry name" value="5' to 3' exonuclease, C-terminal subdomain"/>
    <property type="match status" value="1"/>
</dbReference>
<keyword evidence="1" id="KW-0237">DNA synthesis</keyword>
<gene>
    <name evidence="5" type="ORF">BSZ37_14955</name>
</gene>
<feature type="domain" description="Helix-hairpin-helix DNA-binding motif class 1" evidence="4">
    <location>
        <begin position="99"/>
        <end position="118"/>
    </location>
</feature>
<dbReference type="RefSeq" id="WP_179299666.1">
    <property type="nucleotide sequence ID" value="NZ_MQWD01000001.1"/>
</dbReference>
<evidence type="ECO:0000259" key="4">
    <source>
        <dbReference type="SMART" id="SM00278"/>
    </source>
</evidence>
<feature type="compositionally biased region" description="Low complexity" evidence="3">
    <location>
        <begin position="187"/>
        <end position="199"/>
    </location>
</feature>
<dbReference type="Pfam" id="PF14520">
    <property type="entry name" value="HHH_5"/>
    <property type="match status" value="1"/>
</dbReference>
<proteinExistence type="predicted"/>
<dbReference type="GO" id="GO:0003887">
    <property type="term" value="F:DNA-directed DNA polymerase activity"/>
    <property type="evidence" value="ECO:0007669"/>
    <property type="project" value="InterPro"/>
</dbReference>
<protein>
    <recommendedName>
        <fullName evidence="4">Helix-hairpin-helix DNA-binding motif class 1 domain-containing protein</fullName>
    </recommendedName>
</protein>
<dbReference type="AlphaFoldDB" id="A0A271J2A5"/>
<dbReference type="SMART" id="SM00278">
    <property type="entry name" value="HhH1"/>
    <property type="match status" value="3"/>
</dbReference>
<name>A0A271J2A5_9BACT</name>
<evidence type="ECO:0000313" key="5">
    <source>
        <dbReference type="EMBL" id="PAP77646.1"/>
    </source>
</evidence>
<dbReference type="PANTHER" id="PTHR11276">
    <property type="entry name" value="DNA POLYMERASE TYPE-X FAMILY MEMBER"/>
    <property type="match status" value="1"/>
</dbReference>
<dbReference type="InterPro" id="IPR010994">
    <property type="entry name" value="RuvA_2-like"/>
</dbReference>
<dbReference type="InterPro" id="IPR022312">
    <property type="entry name" value="DNA_pol_X"/>
</dbReference>
<feature type="region of interest" description="Disordered" evidence="3">
    <location>
        <begin position="187"/>
        <end position="210"/>
    </location>
</feature>
<dbReference type="PANTHER" id="PTHR11276:SF28">
    <property type="entry name" value="DNA POLYMERASE LAMBDA"/>
    <property type="match status" value="1"/>
</dbReference>
<dbReference type="Pfam" id="PF14716">
    <property type="entry name" value="HHH_8"/>
    <property type="match status" value="1"/>
</dbReference>
<keyword evidence="2" id="KW-0235">DNA replication</keyword>
<dbReference type="InterPro" id="IPR003583">
    <property type="entry name" value="Hlx-hairpin-Hlx_DNA-bd_motif"/>
</dbReference>
<reference evidence="5 6" key="1">
    <citation type="submission" date="2016-11" db="EMBL/GenBank/DDBJ databases">
        <title>Study of marine rhodopsin-containing bacteria.</title>
        <authorList>
            <person name="Yoshizawa S."/>
            <person name="Kumagai Y."/>
            <person name="Kogure K."/>
        </authorList>
    </citation>
    <scope>NUCLEOTIDE SEQUENCE [LARGE SCALE GENOMIC DNA]</scope>
    <source>
        <strain evidence="5 6">SAORIC-28</strain>
    </source>
</reference>
<comment type="caution">
    <text evidence="5">The sequence shown here is derived from an EMBL/GenBank/DDBJ whole genome shotgun (WGS) entry which is preliminary data.</text>
</comment>
<feature type="domain" description="Helix-hairpin-helix DNA-binding motif class 1" evidence="4">
    <location>
        <begin position="134"/>
        <end position="153"/>
    </location>
</feature>
<dbReference type="GO" id="GO:0003677">
    <property type="term" value="F:DNA binding"/>
    <property type="evidence" value="ECO:0007669"/>
    <property type="project" value="InterPro"/>
</dbReference>
<keyword evidence="6" id="KW-1185">Reference proteome</keyword>
<dbReference type="InterPro" id="IPR010996">
    <property type="entry name" value="HHH_MUS81"/>
</dbReference>
<dbReference type="EMBL" id="MQWD01000001">
    <property type="protein sequence ID" value="PAP77646.1"/>
    <property type="molecule type" value="Genomic_DNA"/>
</dbReference>
<dbReference type="SUPFAM" id="SSF47781">
    <property type="entry name" value="RuvA domain 2-like"/>
    <property type="match status" value="1"/>
</dbReference>
<evidence type="ECO:0000313" key="6">
    <source>
        <dbReference type="Proteomes" id="UP000216339"/>
    </source>
</evidence>
<dbReference type="SUPFAM" id="SSF47802">
    <property type="entry name" value="DNA polymerase beta, N-terminal domain-like"/>
    <property type="match status" value="1"/>
</dbReference>
<evidence type="ECO:0000256" key="2">
    <source>
        <dbReference type="ARBA" id="ARBA00022705"/>
    </source>
</evidence>
<organism evidence="5 6">
    <name type="scientific">Rubrivirga marina</name>
    <dbReference type="NCBI Taxonomy" id="1196024"/>
    <lineage>
        <taxon>Bacteria</taxon>
        <taxon>Pseudomonadati</taxon>
        <taxon>Rhodothermota</taxon>
        <taxon>Rhodothermia</taxon>
        <taxon>Rhodothermales</taxon>
        <taxon>Rubricoccaceae</taxon>
        <taxon>Rubrivirga</taxon>
    </lineage>
</organism>
<dbReference type="InterPro" id="IPR027421">
    <property type="entry name" value="DNA_pol_lamdba_lyase_dom_sf"/>
</dbReference>
<evidence type="ECO:0000256" key="1">
    <source>
        <dbReference type="ARBA" id="ARBA00022634"/>
    </source>
</evidence>
<feature type="domain" description="Helix-hairpin-helix DNA-binding motif class 1" evidence="4">
    <location>
        <begin position="60"/>
        <end position="79"/>
    </location>
</feature>
<dbReference type="GO" id="GO:0006281">
    <property type="term" value="P:DNA repair"/>
    <property type="evidence" value="ECO:0007669"/>
    <property type="project" value="InterPro"/>
</dbReference>
<dbReference type="Gene3D" id="1.10.150.110">
    <property type="entry name" value="DNA polymerase beta, N-terminal domain-like"/>
    <property type="match status" value="1"/>
</dbReference>